<accession>A0AAV7WN71</accession>
<organism evidence="1 2">
    <name type="scientific">Pleurodeles waltl</name>
    <name type="common">Iberian ribbed newt</name>
    <dbReference type="NCBI Taxonomy" id="8319"/>
    <lineage>
        <taxon>Eukaryota</taxon>
        <taxon>Metazoa</taxon>
        <taxon>Chordata</taxon>
        <taxon>Craniata</taxon>
        <taxon>Vertebrata</taxon>
        <taxon>Euteleostomi</taxon>
        <taxon>Amphibia</taxon>
        <taxon>Batrachia</taxon>
        <taxon>Caudata</taxon>
        <taxon>Salamandroidea</taxon>
        <taxon>Salamandridae</taxon>
        <taxon>Pleurodelinae</taxon>
        <taxon>Pleurodeles</taxon>
    </lineage>
</organism>
<dbReference type="Proteomes" id="UP001066276">
    <property type="component" value="Chromosome 1_1"/>
</dbReference>
<comment type="caution">
    <text evidence="1">The sequence shown here is derived from an EMBL/GenBank/DDBJ whole genome shotgun (WGS) entry which is preliminary data.</text>
</comment>
<evidence type="ECO:0000313" key="1">
    <source>
        <dbReference type="EMBL" id="KAJ1214723.1"/>
    </source>
</evidence>
<dbReference type="AlphaFoldDB" id="A0AAV7WN71"/>
<sequence>MAASLPRRRASHWERQYKMPSPAFKACYRFHLPKSQVASHPYLGTNAPRMAANRPIWPLPRHFVRRPKACQQAVLHVLHVAHLP</sequence>
<dbReference type="EMBL" id="JANPWB010000001">
    <property type="protein sequence ID" value="KAJ1214723.1"/>
    <property type="molecule type" value="Genomic_DNA"/>
</dbReference>
<reference evidence="1" key="1">
    <citation type="journal article" date="2022" name="bioRxiv">
        <title>Sequencing and chromosome-scale assembly of the giantPleurodeles waltlgenome.</title>
        <authorList>
            <person name="Brown T."/>
            <person name="Elewa A."/>
            <person name="Iarovenko S."/>
            <person name="Subramanian E."/>
            <person name="Araus A.J."/>
            <person name="Petzold A."/>
            <person name="Susuki M."/>
            <person name="Suzuki K.-i.T."/>
            <person name="Hayashi T."/>
            <person name="Toyoda A."/>
            <person name="Oliveira C."/>
            <person name="Osipova E."/>
            <person name="Leigh N.D."/>
            <person name="Simon A."/>
            <person name="Yun M.H."/>
        </authorList>
    </citation>
    <scope>NUCLEOTIDE SEQUENCE</scope>
    <source>
        <strain evidence="1">20211129_DDA</strain>
        <tissue evidence="1">Liver</tissue>
    </source>
</reference>
<evidence type="ECO:0000313" key="2">
    <source>
        <dbReference type="Proteomes" id="UP001066276"/>
    </source>
</evidence>
<protein>
    <submittedName>
        <fullName evidence="1">Uncharacterized protein</fullName>
    </submittedName>
</protein>
<gene>
    <name evidence="1" type="ORF">NDU88_002340</name>
</gene>
<name>A0AAV7WN71_PLEWA</name>
<keyword evidence="2" id="KW-1185">Reference proteome</keyword>
<proteinExistence type="predicted"/>